<accession>A0ACD1HDU4</accession>
<evidence type="ECO:0000313" key="1">
    <source>
        <dbReference type="EMBL" id="RAH71609.1"/>
    </source>
</evidence>
<keyword evidence="2" id="KW-1185">Reference proteome</keyword>
<evidence type="ECO:0000313" key="2">
    <source>
        <dbReference type="Proteomes" id="UP000249661"/>
    </source>
</evidence>
<protein>
    <submittedName>
        <fullName evidence="1">Uncharacterized protein</fullName>
    </submittedName>
</protein>
<organism evidence="1 2">
    <name type="scientific">Aspergillus aculeatinus CBS 121060</name>
    <dbReference type="NCBI Taxonomy" id="1448322"/>
    <lineage>
        <taxon>Eukaryota</taxon>
        <taxon>Fungi</taxon>
        <taxon>Dikarya</taxon>
        <taxon>Ascomycota</taxon>
        <taxon>Pezizomycotina</taxon>
        <taxon>Eurotiomycetes</taxon>
        <taxon>Eurotiomycetidae</taxon>
        <taxon>Eurotiales</taxon>
        <taxon>Aspergillaceae</taxon>
        <taxon>Aspergillus</taxon>
        <taxon>Aspergillus subgen. Circumdati</taxon>
    </lineage>
</organism>
<gene>
    <name evidence="1" type="ORF">BO66DRAFT_53161</name>
</gene>
<name>A0ACD1HDU4_9EURO</name>
<dbReference type="EMBL" id="KZ824948">
    <property type="protein sequence ID" value="RAH71609.1"/>
    <property type="molecule type" value="Genomic_DNA"/>
</dbReference>
<sequence length="152" mass="17017">MRVESTETFSRDFGRSLYIVVTAGGHKSSDRNEECALSSNAQHSPGQYLYTKYCTSWIHIYAMSSEVRQSICSSVLPTETGKLLPSSSIEPSSNGQCSKQWSINPNDDELASWLVGLIDAREGISGRYRRESCTVRGNITIHTAWKSDTYMY</sequence>
<proteinExistence type="predicted"/>
<dbReference type="Proteomes" id="UP000249661">
    <property type="component" value="Unassembled WGS sequence"/>
</dbReference>
<reference evidence="1" key="1">
    <citation type="submission" date="2018-02" db="EMBL/GenBank/DDBJ databases">
        <title>The genomes of Aspergillus section Nigri reveals drivers in fungal speciation.</title>
        <authorList>
            <consortium name="DOE Joint Genome Institute"/>
            <person name="Vesth T.C."/>
            <person name="Nybo J."/>
            <person name="Theobald S."/>
            <person name="Brandl J."/>
            <person name="Frisvad J.C."/>
            <person name="Nielsen K.F."/>
            <person name="Lyhne E.K."/>
            <person name="Kogle M.E."/>
            <person name="Kuo A."/>
            <person name="Riley R."/>
            <person name="Clum A."/>
            <person name="Nolan M."/>
            <person name="Lipzen A."/>
            <person name="Salamov A."/>
            <person name="Henrissat B."/>
            <person name="Wiebenga A."/>
            <person name="De vries R.P."/>
            <person name="Grigoriev I.V."/>
            <person name="Mortensen U.H."/>
            <person name="Andersen M.R."/>
            <person name="Baker S.E."/>
        </authorList>
    </citation>
    <scope>NUCLEOTIDE SEQUENCE</scope>
    <source>
        <strain evidence="1">CBS 121060</strain>
    </source>
</reference>